<evidence type="ECO:0000256" key="1">
    <source>
        <dbReference type="SAM" id="MobiDB-lite"/>
    </source>
</evidence>
<keyword evidence="4" id="KW-1185">Reference proteome</keyword>
<dbReference type="AlphaFoldDB" id="A0A2G9TZ72"/>
<organism evidence="3 4">
    <name type="scientific">Teladorsagia circumcincta</name>
    <name type="common">Brown stomach worm</name>
    <name type="synonym">Ostertagia circumcincta</name>
    <dbReference type="NCBI Taxonomy" id="45464"/>
    <lineage>
        <taxon>Eukaryota</taxon>
        <taxon>Metazoa</taxon>
        <taxon>Ecdysozoa</taxon>
        <taxon>Nematoda</taxon>
        <taxon>Chromadorea</taxon>
        <taxon>Rhabditida</taxon>
        <taxon>Rhabditina</taxon>
        <taxon>Rhabditomorpha</taxon>
        <taxon>Strongyloidea</taxon>
        <taxon>Trichostrongylidae</taxon>
        <taxon>Teladorsagia</taxon>
    </lineage>
</organism>
<gene>
    <name evidence="3" type="ORF">TELCIR_15068</name>
</gene>
<feature type="region of interest" description="Disordered" evidence="1">
    <location>
        <begin position="119"/>
        <end position="164"/>
    </location>
</feature>
<proteinExistence type="predicted"/>
<name>A0A2G9TZ72_TELCI</name>
<feature type="signal peptide" evidence="2">
    <location>
        <begin position="1"/>
        <end position="25"/>
    </location>
</feature>
<feature type="compositionally biased region" description="Basic and acidic residues" evidence="1">
    <location>
        <begin position="147"/>
        <end position="164"/>
    </location>
</feature>
<sequence length="164" mass="17472">MTTGEWSTPRPAIFTLIVLLDMCSSEDLRSASKFAFGRSIIDTPDNCFTGVASRIERECGRVKNCCSAVSRCISITTTSPTAASLADMKTRMQQRAADCDRGAPISKSQLPQCTIPPIPAGSSQPQYVAPMPSVNNHNGGAASDVAEAPHDAVENEQENRLAVV</sequence>
<evidence type="ECO:0000313" key="4">
    <source>
        <dbReference type="Proteomes" id="UP000230423"/>
    </source>
</evidence>
<evidence type="ECO:0008006" key="5">
    <source>
        <dbReference type="Google" id="ProtNLM"/>
    </source>
</evidence>
<reference evidence="3 4" key="1">
    <citation type="submission" date="2015-09" db="EMBL/GenBank/DDBJ databases">
        <title>Draft genome of the parasitic nematode Teladorsagia circumcincta isolate WARC Sus (inbred).</title>
        <authorList>
            <person name="Mitreva M."/>
        </authorList>
    </citation>
    <scope>NUCLEOTIDE SEQUENCE [LARGE SCALE GENOMIC DNA]</scope>
    <source>
        <strain evidence="3 4">S</strain>
    </source>
</reference>
<evidence type="ECO:0000256" key="2">
    <source>
        <dbReference type="SAM" id="SignalP"/>
    </source>
</evidence>
<accession>A0A2G9TZ72</accession>
<protein>
    <recommendedName>
        <fullName evidence="5">WAP domain-containing protein</fullName>
    </recommendedName>
</protein>
<feature type="chain" id="PRO_5013600909" description="WAP domain-containing protein" evidence="2">
    <location>
        <begin position="26"/>
        <end position="164"/>
    </location>
</feature>
<keyword evidence="2" id="KW-0732">Signal</keyword>
<dbReference type="EMBL" id="KZ351021">
    <property type="protein sequence ID" value="PIO63331.1"/>
    <property type="molecule type" value="Genomic_DNA"/>
</dbReference>
<dbReference type="OrthoDB" id="5794013at2759"/>
<dbReference type="Proteomes" id="UP000230423">
    <property type="component" value="Unassembled WGS sequence"/>
</dbReference>
<evidence type="ECO:0000313" key="3">
    <source>
        <dbReference type="EMBL" id="PIO63331.1"/>
    </source>
</evidence>